<comment type="subcellular location">
    <subcellularLocation>
        <location evidence="1">Membrane</location>
        <topology evidence="1">Multi-pass membrane protein</topology>
    </subcellularLocation>
</comment>
<sequence length="352" mass="38708">MWLLVVYIGLALFFSFLCSVAEAVLLSVTPAYVGAIEDSRPRSAKILRDLKASIDRPLAAILTLNTIAHTVGAAGAGAQAAVIFGSDSLGVISAILTLLILVFSEIIPKIIGALYWRRLAPVIAHVVRILVWVLLPFVYLSEIITRWLARGGSPPVFSRDELAALADLGYQQGELQDKETIILKNLLTLPVLTVEDIMTPRTVLLAFPEHITVREVTTAYPALPFSRIPVYRESLDDVTGFVLKSDIFLAQAQGRGETPLKQLKRDILVIPATASLVQLFETLLNHRAHIALVVDEYGGVEGVVTLEDLVETLLGLEIVDEADKTVDMRALARSRWKQRARRLGIHEDLEPQ</sequence>
<evidence type="ECO:0000259" key="11">
    <source>
        <dbReference type="PROSITE" id="PS51846"/>
    </source>
</evidence>
<accession>A0A4P8L386</accession>
<evidence type="ECO:0000256" key="8">
    <source>
        <dbReference type="PROSITE-ProRule" id="PRU01193"/>
    </source>
</evidence>
<protein>
    <submittedName>
        <fullName evidence="12">HlyC/CorC family transporter</fullName>
    </submittedName>
</protein>
<evidence type="ECO:0000259" key="10">
    <source>
        <dbReference type="PROSITE" id="PS51371"/>
    </source>
</evidence>
<evidence type="ECO:0000256" key="7">
    <source>
        <dbReference type="PROSITE-ProRule" id="PRU00703"/>
    </source>
</evidence>
<dbReference type="RefSeq" id="WP_137424561.1">
    <property type="nucleotide sequence ID" value="NZ_CP040098.1"/>
</dbReference>
<name>A0A4P8L386_9BACT</name>
<dbReference type="PROSITE" id="PS51371">
    <property type="entry name" value="CBS"/>
    <property type="match status" value="1"/>
</dbReference>
<dbReference type="Pfam" id="PF00571">
    <property type="entry name" value="CBS"/>
    <property type="match status" value="1"/>
</dbReference>
<keyword evidence="4 8" id="KW-1133">Transmembrane helix</keyword>
<dbReference type="GO" id="GO:0005886">
    <property type="term" value="C:plasma membrane"/>
    <property type="evidence" value="ECO:0007669"/>
    <property type="project" value="TreeGrafter"/>
</dbReference>
<reference evidence="12 13" key="2">
    <citation type="submission" date="2019-05" db="EMBL/GenBank/DDBJ databases">
        <authorList>
            <person name="Suflita J.M."/>
            <person name="Marks C.R."/>
        </authorList>
    </citation>
    <scope>NUCLEOTIDE SEQUENCE [LARGE SCALE GENOMIC DNA]</scope>
    <source>
        <strain evidence="12 13">ALDC</strain>
    </source>
</reference>
<dbReference type="PANTHER" id="PTHR22777:SF4">
    <property type="entry name" value="UPF0053 PROTEIN SLL1254"/>
    <property type="match status" value="1"/>
</dbReference>
<feature type="transmembrane region" description="Helical" evidence="9">
    <location>
        <begin position="57"/>
        <end position="82"/>
    </location>
</feature>
<feature type="transmembrane region" description="Helical" evidence="9">
    <location>
        <begin position="119"/>
        <end position="140"/>
    </location>
</feature>
<keyword evidence="3" id="KW-0677">Repeat</keyword>
<evidence type="ECO:0000256" key="2">
    <source>
        <dbReference type="ARBA" id="ARBA00022692"/>
    </source>
</evidence>
<dbReference type="AlphaFoldDB" id="A0A4P8L386"/>
<keyword evidence="2 8" id="KW-0812">Transmembrane</keyword>
<dbReference type="InterPro" id="IPR044751">
    <property type="entry name" value="Ion_transp-like_CBS"/>
</dbReference>
<dbReference type="InterPro" id="IPR046342">
    <property type="entry name" value="CBS_dom_sf"/>
</dbReference>
<keyword evidence="13" id="KW-1185">Reference proteome</keyword>
<evidence type="ECO:0000256" key="3">
    <source>
        <dbReference type="ARBA" id="ARBA00022737"/>
    </source>
</evidence>
<dbReference type="Gene3D" id="3.10.580.10">
    <property type="entry name" value="CBS-domain"/>
    <property type="match status" value="1"/>
</dbReference>
<gene>
    <name evidence="12" type="ORF">FDQ92_09700</name>
</gene>
<keyword evidence="6 8" id="KW-0472">Membrane</keyword>
<keyword evidence="5 7" id="KW-0129">CBS domain</keyword>
<evidence type="ECO:0000313" key="12">
    <source>
        <dbReference type="EMBL" id="QCQ22407.1"/>
    </source>
</evidence>
<dbReference type="Proteomes" id="UP000298602">
    <property type="component" value="Chromosome"/>
</dbReference>
<evidence type="ECO:0000256" key="4">
    <source>
        <dbReference type="ARBA" id="ARBA00022989"/>
    </source>
</evidence>
<dbReference type="PROSITE" id="PS51846">
    <property type="entry name" value="CNNM"/>
    <property type="match status" value="1"/>
</dbReference>
<evidence type="ECO:0000313" key="13">
    <source>
        <dbReference type="Proteomes" id="UP000298602"/>
    </source>
</evidence>
<proteinExistence type="predicted"/>
<evidence type="ECO:0000256" key="6">
    <source>
        <dbReference type="ARBA" id="ARBA00023136"/>
    </source>
</evidence>
<dbReference type="KEGG" id="dax:FDQ92_09700"/>
<dbReference type="InterPro" id="IPR002550">
    <property type="entry name" value="CNNM"/>
</dbReference>
<dbReference type="Pfam" id="PF01595">
    <property type="entry name" value="CNNM"/>
    <property type="match status" value="1"/>
</dbReference>
<reference evidence="12 13" key="1">
    <citation type="submission" date="2019-05" db="EMBL/GenBank/DDBJ databases">
        <title>The Complete Genome Sequence of the n-alkane-degrading Desulfoglaeba alkanexedens ALDC reveals multiple alkylsuccinate synthase gene clusters.</title>
        <authorList>
            <person name="Callaghan A.V."/>
            <person name="Davidova I.A."/>
            <person name="Duncan K.E."/>
            <person name="Morris B."/>
            <person name="McInerney M.J."/>
        </authorList>
    </citation>
    <scope>NUCLEOTIDE SEQUENCE [LARGE SCALE GENOMIC DNA]</scope>
    <source>
        <strain evidence="12 13">ALDC</strain>
    </source>
</reference>
<feature type="transmembrane region" description="Helical" evidence="9">
    <location>
        <begin position="88"/>
        <end position="107"/>
    </location>
</feature>
<dbReference type="InterPro" id="IPR000644">
    <property type="entry name" value="CBS_dom"/>
</dbReference>
<evidence type="ECO:0000256" key="5">
    <source>
        <dbReference type="ARBA" id="ARBA00023122"/>
    </source>
</evidence>
<evidence type="ECO:0000256" key="1">
    <source>
        <dbReference type="ARBA" id="ARBA00004141"/>
    </source>
</evidence>
<dbReference type="SUPFAM" id="SSF54631">
    <property type="entry name" value="CBS-domain pair"/>
    <property type="match status" value="1"/>
</dbReference>
<dbReference type="CDD" id="cd04590">
    <property type="entry name" value="CBS_pair_CorC_HlyC_assoc"/>
    <property type="match status" value="1"/>
</dbReference>
<organism evidence="12 13">
    <name type="scientific">Desulfoglaeba alkanexedens ALDC</name>
    <dbReference type="NCBI Taxonomy" id="980445"/>
    <lineage>
        <taxon>Bacteria</taxon>
        <taxon>Pseudomonadati</taxon>
        <taxon>Thermodesulfobacteriota</taxon>
        <taxon>Syntrophobacteria</taxon>
        <taxon>Syntrophobacterales</taxon>
        <taxon>Syntrophobacteraceae</taxon>
        <taxon>Desulfoglaeba</taxon>
    </lineage>
</organism>
<feature type="domain" description="CNNM transmembrane" evidence="11">
    <location>
        <begin position="1"/>
        <end position="180"/>
    </location>
</feature>
<dbReference type="PANTHER" id="PTHR22777">
    <property type="entry name" value="HEMOLYSIN-RELATED"/>
    <property type="match status" value="1"/>
</dbReference>
<dbReference type="EMBL" id="CP040098">
    <property type="protein sequence ID" value="QCQ22407.1"/>
    <property type="molecule type" value="Genomic_DNA"/>
</dbReference>
<dbReference type="OrthoDB" id="9798188at2"/>
<evidence type="ECO:0000256" key="9">
    <source>
        <dbReference type="SAM" id="Phobius"/>
    </source>
</evidence>
<feature type="domain" description="CBS" evidence="10">
    <location>
        <begin position="263"/>
        <end position="321"/>
    </location>
</feature>
<feature type="transmembrane region" description="Helical" evidence="9">
    <location>
        <begin position="6"/>
        <end position="36"/>
    </location>
</feature>